<protein>
    <recommendedName>
        <fullName evidence="4">Transmembrane protein</fullName>
    </recommendedName>
</protein>
<keyword evidence="3" id="KW-1185">Reference proteome</keyword>
<dbReference type="STRING" id="679937.Bcop_2130"/>
<feature type="transmembrane region" description="Helical" evidence="1">
    <location>
        <begin position="7"/>
        <end position="28"/>
    </location>
</feature>
<reference evidence="2 3" key="1">
    <citation type="journal article" date="2011" name="Stand. Genomic Sci.">
        <title>Non-contiguous finished genome sequence of Bacteroides coprosuis type strain (PC139).</title>
        <authorList>
            <person name="Land M."/>
            <person name="Held B."/>
            <person name="Gronow S."/>
            <person name="Abt B."/>
            <person name="Lucas S."/>
            <person name="Del Rio T.G."/>
            <person name="Nolan M."/>
            <person name="Tice H."/>
            <person name="Cheng J.F."/>
            <person name="Pitluck S."/>
            <person name="Liolios K."/>
            <person name="Pagani I."/>
            <person name="Ivanova N."/>
            <person name="Mavromatis K."/>
            <person name="Mikhailova N."/>
            <person name="Pati A."/>
            <person name="Tapia R."/>
            <person name="Han C."/>
            <person name="Goodwin L."/>
            <person name="Chen A."/>
            <person name="Palaniappan K."/>
            <person name="Hauser L."/>
            <person name="Brambilla E.M."/>
            <person name="Rohde M."/>
            <person name="Goker M."/>
            <person name="Detter J.C."/>
            <person name="Woyke T."/>
            <person name="Bristow J."/>
            <person name="Eisen J.A."/>
            <person name="Markowitz V."/>
            <person name="Hugenholtz P."/>
            <person name="Kyrpides N.C."/>
            <person name="Klenk H.P."/>
            <person name="Lapidus A."/>
        </authorList>
    </citation>
    <scope>NUCLEOTIDE SEQUENCE</scope>
    <source>
        <strain evidence="2 3">DSM 18011</strain>
    </source>
</reference>
<keyword evidence="1" id="KW-0812">Transmembrane</keyword>
<evidence type="ECO:0000313" key="3">
    <source>
        <dbReference type="Proteomes" id="UP000018439"/>
    </source>
</evidence>
<accession>F3ZTD2</accession>
<proteinExistence type="predicted"/>
<dbReference type="OrthoDB" id="1493890at2"/>
<dbReference type="Proteomes" id="UP000018439">
    <property type="component" value="Chromosome"/>
</dbReference>
<dbReference type="EMBL" id="CM001167">
    <property type="protein sequence ID" value="EGJ72300.1"/>
    <property type="molecule type" value="Genomic_DNA"/>
</dbReference>
<name>F3ZTD2_9BACE</name>
<dbReference type="eggNOG" id="ENOG502ZKJM">
    <property type="taxonomic scope" value="Bacteria"/>
</dbReference>
<dbReference type="AlphaFoldDB" id="F3ZTD2"/>
<feature type="transmembrane region" description="Helical" evidence="1">
    <location>
        <begin position="40"/>
        <end position="60"/>
    </location>
</feature>
<sequence>MKFLINILKVGLCACLLIIGVIIGKFINFPYFHISKTIDLVNVASILVTVLLAILITVLFDKRRSDNRIEKNIILRRVDNIYEITNELQQKSVSGEIPYTEAASSIKRINTSMHSIYRTVDKCQFSIEEHIKTLIKSSISELRDILTDTPKLTEDQIIKTDLPIEVKDGIIKFNRQRINQIEAKFDTLKDCLLELEIIINRK</sequence>
<evidence type="ECO:0000313" key="2">
    <source>
        <dbReference type="EMBL" id="EGJ72300.1"/>
    </source>
</evidence>
<gene>
    <name evidence="2" type="ORF">Bcop_2130</name>
</gene>
<keyword evidence="1" id="KW-1133">Transmembrane helix</keyword>
<evidence type="ECO:0000256" key="1">
    <source>
        <dbReference type="SAM" id="Phobius"/>
    </source>
</evidence>
<keyword evidence="1" id="KW-0472">Membrane</keyword>
<dbReference type="HOGENOM" id="CLU_1352372_0_0_10"/>
<organism evidence="2 3">
    <name type="scientific">Bacteroides coprosuis DSM 18011</name>
    <dbReference type="NCBI Taxonomy" id="679937"/>
    <lineage>
        <taxon>Bacteria</taxon>
        <taxon>Pseudomonadati</taxon>
        <taxon>Bacteroidota</taxon>
        <taxon>Bacteroidia</taxon>
        <taxon>Bacteroidales</taxon>
        <taxon>Bacteroidaceae</taxon>
        <taxon>Bacteroides</taxon>
    </lineage>
</organism>
<evidence type="ECO:0008006" key="4">
    <source>
        <dbReference type="Google" id="ProtNLM"/>
    </source>
</evidence>